<dbReference type="Gene3D" id="1.10.150.110">
    <property type="entry name" value="DNA polymerase beta, N-terminal domain-like"/>
    <property type="match status" value="1"/>
</dbReference>
<name>A0A2Z6S1D1_9GLOM</name>
<dbReference type="GO" id="GO:0000712">
    <property type="term" value="P:resolution of meiotic recombination intermediates"/>
    <property type="evidence" value="ECO:0007669"/>
    <property type="project" value="TreeGrafter"/>
</dbReference>
<dbReference type="Pfam" id="PF21136">
    <property type="entry name" value="WHD_MUS81"/>
    <property type="match status" value="1"/>
</dbReference>
<dbReference type="InterPro" id="IPR047416">
    <property type="entry name" value="XPF_nuclease_Mus81"/>
</dbReference>
<dbReference type="FunFam" id="1.10.150.110:FF:000001">
    <property type="entry name" value="Putative Crossover junction endonuclease MUS81"/>
    <property type="match status" value="1"/>
</dbReference>
<dbReference type="EMBL" id="BEXD01003859">
    <property type="protein sequence ID" value="GBC02930.1"/>
    <property type="molecule type" value="Genomic_DNA"/>
</dbReference>
<dbReference type="EMBL" id="BLAL01000050">
    <property type="protein sequence ID" value="GES80631.1"/>
    <property type="molecule type" value="Genomic_DNA"/>
</dbReference>
<dbReference type="Pfam" id="PF21292">
    <property type="entry name" value="EME1-MUS81_C"/>
    <property type="match status" value="1"/>
</dbReference>
<dbReference type="CDD" id="cd20074">
    <property type="entry name" value="XPF_nuclease_Mus81"/>
    <property type="match status" value="1"/>
</dbReference>
<dbReference type="InterPro" id="IPR042530">
    <property type="entry name" value="EME1/EME2_C"/>
</dbReference>
<dbReference type="FunFam" id="1.10.10.10:FF:000307">
    <property type="entry name" value="Crossover junction endonuclease MUS81"/>
    <property type="match status" value="1"/>
</dbReference>
<dbReference type="InterPro" id="IPR027421">
    <property type="entry name" value="DNA_pol_lamdba_lyase_dom_sf"/>
</dbReference>
<dbReference type="GO" id="GO:0006308">
    <property type="term" value="P:DNA catabolic process"/>
    <property type="evidence" value="ECO:0007669"/>
    <property type="project" value="UniProtKB-UniRule"/>
</dbReference>
<keyword evidence="6 14" id="KW-0255">Endonuclease</keyword>
<evidence type="ECO:0000256" key="11">
    <source>
        <dbReference type="ARBA" id="ARBA00023204"/>
    </source>
</evidence>
<proteinExistence type="inferred from homology"/>
<dbReference type="Proteomes" id="UP000615446">
    <property type="component" value="Unassembled WGS sequence"/>
</dbReference>
<gene>
    <name evidence="17" type="ORF">RCL2_000790300</name>
    <name evidence="16" type="ORF">RclHR1_00490016</name>
</gene>
<dbReference type="GO" id="GO:0003677">
    <property type="term" value="F:DNA binding"/>
    <property type="evidence" value="ECO:0007669"/>
    <property type="project" value="UniProtKB-UniRule"/>
</dbReference>
<dbReference type="GO" id="GO:0048257">
    <property type="term" value="F:3'-flap endonuclease activity"/>
    <property type="evidence" value="ECO:0007669"/>
    <property type="project" value="TreeGrafter"/>
</dbReference>
<dbReference type="AlphaFoldDB" id="A0A2Z6S1D1"/>
<evidence type="ECO:0000256" key="13">
    <source>
        <dbReference type="ARBA" id="ARBA00023254"/>
    </source>
</evidence>
<organism evidence="16 18">
    <name type="scientific">Rhizophagus clarus</name>
    <dbReference type="NCBI Taxonomy" id="94130"/>
    <lineage>
        <taxon>Eukaryota</taxon>
        <taxon>Fungi</taxon>
        <taxon>Fungi incertae sedis</taxon>
        <taxon>Mucoromycota</taxon>
        <taxon>Glomeromycotina</taxon>
        <taxon>Glomeromycetes</taxon>
        <taxon>Glomerales</taxon>
        <taxon>Glomeraceae</taxon>
        <taxon>Rhizophagus</taxon>
    </lineage>
</organism>
<dbReference type="SUPFAM" id="SSF52980">
    <property type="entry name" value="Restriction endonuclease-like"/>
    <property type="match status" value="1"/>
</dbReference>
<reference evidence="17" key="2">
    <citation type="submission" date="2019-10" db="EMBL/GenBank/DDBJ databases">
        <title>Conservation and host-specific expression of non-tandemly repeated heterogenous ribosome RNA gene in arbuscular mycorrhizal fungi.</title>
        <authorList>
            <person name="Maeda T."/>
            <person name="Kobayashi Y."/>
            <person name="Nakagawa T."/>
            <person name="Ezawa T."/>
            <person name="Yamaguchi K."/>
            <person name="Bino T."/>
            <person name="Nishimoto Y."/>
            <person name="Shigenobu S."/>
            <person name="Kawaguchi M."/>
        </authorList>
    </citation>
    <scope>NUCLEOTIDE SEQUENCE</scope>
    <source>
        <strain evidence="17">HR1</strain>
    </source>
</reference>
<evidence type="ECO:0000256" key="1">
    <source>
        <dbReference type="ARBA" id="ARBA00001946"/>
    </source>
</evidence>
<dbReference type="PANTHER" id="PTHR13451:SF0">
    <property type="entry name" value="CROSSOVER JUNCTION ENDONUCLEASE MUS81"/>
    <property type="match status" value="1"/>
</dbReference>
<comment type="cofactor">
    <cofactor evidence="1 14">
        <name>Mg(2+)</name>
        <dbReference type="ChEBI" id="CHEBI:18420"/>
    </cofactor>
</comment>
<dbReference type="InterPro" id="IPR011335">
    <property type="entry name" value="Restrct_endonuc-II-like"/>
</dbReference>
<dbReference type="GO" id="GO:0031297">
    <property type="term" value="P:replication fork processing"/>
    <property type="evidence" value="ECO:0007669"/>
    <property type="project" value="UniProtKB-ARBA"/>
</dbReference>
<evidence type="ECO:0000256" key="12">
    <source>
        <dbReference type="ARBA" id="ARBA00023242"/>
    </source>
</evidence>
<evidence type="ECO:0000256" key="2">
    <source>
        <dbReference type="ARBA" id="ARBA00004123"/>
    </source>
</evidence>
<evidence type="ECO:0000256" key="10">
    <source>
        <dbReference type="ARBA" id="ARBA00023172"/>
    </source>
</evidence>
<dbReference type="InterPro" id="IPR036388">
    <property type="entry name" value="WH-like_DNA-bd_sf"/>
</dbReference>
<evidence type="ECO:0000256" key="6">
    <source>
        <dbReference type="ARBA" id="ARBA00022759"/>
    </source>
</evidence>
<keyword evidence="8 14" id="KW-0378">Hydrolase</keyword>
<dbReference type="Pfam" id="PF14716">
    <property type="entry name" value="HHH_8"/>
    <property type="match status" value="1"/>
</dbReference>
<dbReference type="STRING" id="94130.A0A2Z6S1D1"/>
<keyword evidence="13" id="KW-0469">Meiosis</keyword>
<dbReference type="Proteomes" id="UP000247702">
    <property type="component" value="Unassembled WGS sequence"/>
</dbReference>
<dbReference type="SMART" id="SM00891">
    <property type="entry name" value="ERCC4"/>
    <property type="match status" value="1"/>
</dbReference>
<dbReference type="PANTHER" id="PTHR13451">
    <property type="entry name" value="CLASS II CROSSOVER JUNCTION ENDONUCLEASE MUS81"/>
    <property type="match status" value="1"/>
</dbReference>
<dbReference type="Pfam" id="PF02732">
    <property type="entry name" value="ERCC4"/>
    <property type="match status" value="1"/>
</dbReference>
<dbReference type="CDD" id="cd21036">
    <property type="entry name" value="WH_MUS81"/>
    <property type="match status" value="1"/>
</dbReference>
<keyword evidence="9 14" id="KW-0460">Magnesium</keyword>
<accession>A0A2Z6S1D1</accession>
<dbReference type="GO" id="GO:0031573">
    <property type="term" value="P:mitotic intra-S DNA damage checkpoint signaling"/>
    <property type="evidence" value="ECO:0007669"/>
    <property type="project" value="TreeGrafter"/>
</dbReference>
<keyword evidence="12 14" id="KW-0539">Nucleus</keyword>
<sequence length="611" mass="70251">MPPKRKIPPCGNPLYLLWLEEWMQEAKAINNNKSYYVYKKAHDSVEKYPIPFQHPAEATILNGIGPTLIQKLERKLKQHCEENSQPMPSRPDEETIRALSQNIDQNQEFKSTEHESKKQKKATVPKAYIPQYRSGSYAIMLALYKSCEFESTPSMTKTELIKEAQQYCDASFDMPSANQKYYTAWSCMKTLLDKDYVYKNGYPVRFSLTESGLKIAKQMVQAAKSQGKVIFPDVDIDKHEAERYAEREVSLSVNDNLNYPRCKEPGIINLNNSEMFLKNDFNKIGSTQLNKSIMKSATSTSTISSVNKSNSFADIKPVEWAPGTFEVILILDNREVKLKKDRDYIQDSLQQKGLKVSVRNLELGDVIWVARKCNSLTQDEIVLDYVIERKRMDDLVSSIKDGRFREQKFRLSRSGIGQIIYLIEDYNLKEVAEFGIDTIKSAMTSTQVLNGFFLKRTGAIDQSIDYLVRMTNMLKKLYENTTLHAIPDGAIYRANFLDLKQHLATIYTNCTFHVSFASYSDLNSKSRSLTLKDTFIKLLMTIRGLSVEKAAEIVKIYPTPYHLFDAFDFLDNEEEKKKMLMNIGGNMVRRKNIGSALSEKIYQIWNSDIYL</sequence>
<evidence type="ECO:0000313" key="17">
    <source>
        <dbReference type="EMBL" id="GES80631.1"/>
    </source>
</evidence>
<evidence type="ECO:0000313" key="16">
    <source>
        <dbReference type="EMBL" id="GBC02930.1"/>
    </source>
</evidence>
<evidence type="ECO:0000256" key="8">
    <source>
        <dbReference type="ARBA" id="ARBA00022801"/>
    </source>
</evidence>
<keyword evidence="5 14" id="KW-0479">Metal-binding</keyword>
<dbReference type="InterPro" id="IPR047417">
    <property type="entry name" value="WHD_MUS81"/>
</dbReference>
<comment type="caution">
    <text evidence="16">The sequence shown here is derived from an EMBL/GenBank/DDBJ whole genome shotgun (WGS) entry which is preliminary data.</text>
</comment>
<comment type="subunit">
    <text evidence="14">Interacts with EME1.</text>
</comment>
<evidence type="ECO:0000256" key="7">
    <source>
        <dbReference type="ARBA" id="ARBA00022763"/>
    </source>
</evidence>
<dbReference type="InterPro" id="IPR010996">
    <property type="entry name" value="HHH_MUS81"/>
</dbReference>
<keyword evidence="7 14" id="KW-0227">DNA damage</keyword>
<keyword evidence="4 14" id="KW-0540">Nuclease</keyword>
<reference evidence="16 18" key="1">
    <citation type="submission" date="2017-11" db="EMBL/GenBank/DDBJ databases">
        <title>The genome of Rhizophagus clarus HR1 reveals common genetic basis of auxotrophy among arbuscular mycorrhizal fungi.</title>
        <authorList>
            <person name="Kobayashi Y."/>
        </authorList>
    </citation>
    <scope>NUCLEOTIDE SEQUENCE [LARGE SCALE GENOMIC DNA]</scope>
    <source>
        <strain evidence="16 18">HR1</strain>
    </source>
</reference>
<dbReference type="FunFam" id="3.40.50.10130:FF:000003">
    <property type="entry name" value="Crossover junction endonuclease MUS81"/>
    <property type="match status" value="1"/>
</dbReference>
<comment type="similarity">
    <text evidence="3 14">Belongs to the XPF family.</text>
</comment>
<dbReference type="GO" id="GO:0048476">
    <property type="term" value="C:Holliday junction resolvase complex"/>
    <property type="evidence" value="ECO:0007669"/>
    <property type="project" value="UniProtKB-UniRule"/>
</dbReference>
<dbReference type="OrthoDB" id="5963188at2759"/>
<evidence type="ECO:0000256" key="14">
    <source>
        <dbReference type="RuleBase" id="RU369042"/>
    </source>
</evidence>
<keyword evidence="10 14" id="KW-0233">DNA recombination</keyword>
<dbReference type="InterPro" id="IPR006166">
    <property type="entry name" value="ERCC4_domain"/>
</dbReference>
<comment type="function">
    <text evidence="14">Interacts with EME1 to form a DNA structure-specific endonuclease with substrate preference for branched DNA structures with a 5'-end at the branch nick. Typical substrates include 3'-flap structures, D-loops, replication forks and nicked Holliday junctions. May be required in mitosis for the processing of stalled or collapsed replication fork intermediates. May be required in meiosis for the repair of meiosis-specific double strand breaks subsequent to single-end invasion (SEI).</text>
</comment>
<dbReference type="GO" id="GO:0000727">
    <property type="term" value="P:double-strand break repair via break-induced replication"/>
    <property type="evidence" value="ECO:0007669"/>
    <property type="project" value="UniProtKB-UniRule"/>
</dbReference>
<protein>
    <recommendedName>
        <fullName evidence="14">Crossover junction endonuclease MUS81</fullName>
        <ecNumber evidence="14">3.1.22.-</ecNumber>
    </recommendedName>
</protein>
<evidence type="ECO:0000256" key="9">
    <source>
        <dbReference type="ARBA" id="ARBA00022842"/>
    </source>
</evidence>
<keyword evidence="18" id="KW-1185">Reference proteome</keyword>
<feature type="domain" description="ERCC4" evidence="15">
    <location>
        <begin position="328"/>
        <end position="427"/>
    </location>
</feature>
<dbReference type="GO" id="GO:0008821">
    <property type="term" value="F:crossover junction DNA endonuclease activity"/>
    <property type="evidence" value="ECO:0007669"/>
    <property type="project" value="UniProtKB-UniRule"/>
</dbReference>
<dbReference type="Gene3D" id="3.40.50.10130">
    <property type="match status" value="1"/>
</dbReference>
<comment type="subcellular location">
    <subcellularLocation>
        <location evidence="2 14">Nucleus</location>
    </subcellularLocation>
</comment>
<dbReference type="GO" id="GO:0005634">
    <property type="term" value="C:nucleus"/>
    <property type="evidence" value="ECO:0007669"/>
    <property type="project" value="UniProtKB-SubCell"/>
</dbReference>
<dbReference type="Gene3D" id="1.10.150.670">
    <property type="entry name" value="Crossover junction endonuclease EME1, DNA-binding domain"/>
    <property type="match status" value="1"/>
</dbReference>
<dbReference type="InterPro" id="IPR033309">
    <property type="entry name" value="Mus81"/>
</dbReference>
<keyword evidence="11 14" id="KW-0234">DNA repair</keyword>
<dbReference type="SUPFAM" id="SSF47802">
    <property type="entry name" value="DNA polymerase beta, N-terminal domain-like"/>
    <property type="match status" value="1"/>
</dbReference>
<dbReference type="GO" id="GO:0046872">
    <property type="term" value="F:metal ion binding"/>
    <property type="evidence" value="ECO:0007669"/>
    <property type="project" value="UniProtKB-UniRule"/>
</dbReference>
<evidence type="ECO:0000256" key="5">
    <source>
        <dbReference type="ARBA" id="ARBA00022723"/>
    </source>
</evidence>
<dbReference type="EC" id="3.1.22.-" evidence="14"/>
<evidence type="ECO:0000256" key="3">
    <source>
        <dbReference type="ARBA" id="ARBA00010015"/>
    </source>
</evidence>
<evidence type="ECO:0000313" key="18">
    <source>
        <dbReference type="Proteomes" id="UP000247702"/>
    </source>
</evidence>
<evidence type="ECO:0000256" key="4">
    <source>
        <dbReference type="ARBA" id="ARBA00022722"/>
    </source>
</evidence>
<dbReference type="Gene3D" id="1.10.10.10">
    <property type="entry name" value="Winged helix-like DNA-binding domain superfamily/Winged helix DNA-binding domain"/>
    <property type="match status" value="1"/>
</dbReference>
<evidence type="ECO:0000259" key="15">
    <source>
        <dbReference type="SMART" id="SM00891"/>
    </source>
</evidence>